<dbReference type="InterPro" id="IPR002656">
    <property type="entry name" value="Acyl_transf_3_dom"/>
</dbReference>
<feature type="transmembrane region" description="Helical" evidence="1">
    <location>
        <begin position="219"/>
        <end position="240"/>
    </location>
</feature>
<dbReference type="Proteomes" id="UP000185146">
    <property type="component" value="Chromosome"/>
</dbReference>
<evidence type="ECO:0000259" key="2">
    <source>
        <dbReference type="Pfam" id="PF01757"/>
    </source>
</evidence>
<feature type="transmembrane region" description="Helical" evidence="1">
    <location>
        <begin position="195"/>
        <end position="213"/>
    </location>
</feature>
<evidence type="ECO:0000313" key="4">
    <source>
        <dbReference type="EMBL" id="APO80687.1"/>
    </source>
</evidence>
<keyword evidence="1" id="KW-1133">Transmembrane helix</keyword>
<feature type="domain" description="SGNH" evidence="3">
    <location>
        <begin position="441"/>
        <end position="655"/>
    </location>
</feature>
<dbReference type="RefSeq" id="WP_075044072.1">
    <property type="nucleotide sequence ID" value="NZ_CP018743.1"/>
</dbReference>
<gene>
    <name evidence="4" type="ORF">BL240_03955</name>
</gene>
<feature type="domain" description="Acyltransferase 3" evidence="2">
    <location>
        <begin position="39"/>
        <end position="357"/>
    </location>
</feature>
<dbReference type="GO" id="GO:0009103">
    <property type="term" value="P:lipopolysaccharide biosynthetic process"/>
    <property type="evidence" value="ECO:0007669"/>
    <property type="project" value="TreeGrafter"/>
</dbReference>
<feature type="transmembrane region" description="Helical" evidence="1">
    <location>
        <begin position="314"/>
        <end position="334"/>
    </location>
</feature>
<dbReference type="GO" id="GO:0016747">
    <property type="term" value="F:acyltransferase activity, transferring groups other than amino-acyl groups"/>
    <property type="evidence" value="ECO:0007669"/>
    <property type="project" value="InterPro"/>
</dbReference>
<reference evidence="4 5" key="1">
    <citation type="submission" date="2016-12" db="EMBL/GenBank/DDBJ databases">
        <title>Draft Genome Sequence of Mercury Resistant Pseudomonas DRA525.</title>
        <authorList>
            <person name="Drace K.M."/>
        </authorList>
    </citation>
    <scope>NUCLEOTIDE SEQUENCE [LARGE SCALE GENOMIC DNA]</scope>
    <source>
        <strain evidence="4 5">DRA525</strain>
    </source>
</reference>
<dbReference type="InterPro" id="IPR043968">
    <property type="entry name" value="SGNH"/>
</dbReference>
<evidence type="ECO:0000259" key="3">
    <source>
        <dbReference type="Pfam" id="PF19040"/>
    </source>
</evidence>
<feature type="transmembrane region" description="Helical" evidence="1">
    <location>
        <begin position="372"/>
        <end position="396"/>
    </location>
</feature>
<feature type="transmembrane region" description="Helical" evidence="1">
    <location>
        <begin position="105"/>
        <end position="124"/>
    </location>
</feature>
<feature type="transmembrane region" description="Helical" evidence="1">
    <location>
        <begin position="274"/>
        <end position="293"/>
    </location>
</feature>
<dbReference type="GO" id="GO:0016020">
    <property type="term" value="C:membrane"/>
    <property type="evidence" value="ECO:0007669"/>
    <property type="project" value="TreeGrafter"/>
</dbReference>
<dbReference type="AlphaFoldDB" id="A0A1L5PKF0"/>
<keyword evidence="1" id="KW-0812">Transmembrane</keyword>
<organism evidence="4 5">
    <name type="scientific">Pseudomonas putida</name>
    <name type="common">Arthrobacter siderocapsulatus</name>
    <dbReference type="NCBI Taxonomy" id="303"/>
    <lineage>
        <taxon>Bacteria</taxon>
        <taxon>Pseudomonadati</taxon>
        <taxon>Pseudomonadota</taxon>
        <taxon>Gammaproteobacteria</taxon>
        <taxon>Pseudomonadales</taxon>
        <taxon>Pseudomonadaceae</taxon>
        <taxon>Pseudomonas</taxon>
    </lineage>
</organism>
<dbReference type="PANTHER" id="PTHR23028">
    <property type="entry name" value="ACETYLTRANSFERASE"/>
    <property type="match status" value="1"/>
</dbReference>
<feature type="transmembrane region" description="Helical" evidence="1">
    <location>
        <begin position="340"/>
        <end position="360"/>
    </location>
</feature>
<evidence type="ECO:0000313" key="5">
    <source>
        <dbReference type="Proteomes" id="UP000185146"/>
    </source>
</evidence>
<feature type="transmembrane region" description="Helical" evidence="1">
    <location>
        <begin position="64"/>
        <end position="84"/>
    </location>
</feature>
<evidence type="ECO:0000256" key="1">
    <source>
        <dbReference type="SAM" id="Phobius"/>
    </source>
</evidence>
<feature type="transmembrane region" description="Helical" evidence="1">
    <location>
        <begin position="252"/>
        <end position="268"/>
    </location>
</feature>
<feature type="transmembrane region" description="Helical" evidence="1">
    <location>
        <begin position="168"/>
        <end position="188"/>
    </location>
</feature>
<dbReference type="PANTHER" id="PTHR23028:SF53">
    <property type="entry name" value="ACYL_TRANSF_3 DOMAIN-CONTAINING PROTEIN"/>
    <property type="match status" value="1"/>
</dbReference>
<evidence type="ECO:0008006" key="6">
    <source>
        <dbReference type="Google" id="ProtNLM"/>
    </source>
</evidence>
<protein>
    <recommendedName>
        <fullName evidence="6">Acyltransferase</fullName>
    </recommendedName>
</protein>
<keyword evidence="1" id="KW-0472">Membrane</keyword>
<sequence>MAGTKNQEKYAVTSAIQSGAGQPARSEQQTTAHLKYRPDIDGLRAIAVLAVILYHFKVPYFTGGFVGVDVFFVISGYLITKGIIGQQKKGRFEFGEFFTRRVRRLIPALLFTIAASYAASAWLFSPNDFKQMSGSTVYALTGISNVFFWMESGYFDSASIVKPLLHTWSLSVEIQFYILWPIMLVSIARLTKSQLWPVAGLFLIGSVTAYYFLKIDAVGAFFLTPFRIHEFLVGSLVVFLEKGRVAKSVKEALYLAGLVLVIAPIFIYNSEKTLFPGLAALIPVVGAGLMILGGDSAVTARVCRSWPATKIGEISYSLYLVHWPLFVFSSYVLMQDLSGAETVALVCVTFIVSLALFYLVEKPLRTPKKTSISGNSFALASLGCSTALIVVASSSWGQSGWEWRVPEEIRNITNINKLLLDKYTWTIHNALNERPGFEVGGNKEKILIIGDSQAADVANMLNESGYAQSLDIVTRIIVTDCAAPMIRNDEADEFFNRVNPLTIKRPELVTPCADKMARATSEELLRSADRIFVAMLWRPFAMDYNIKGIEKIVSLTNAKVYVVGRKDLSKSSIDIASSLGRTIGINHYAARFKNPDVAATTSMFSKLPGIRLVDMMKITCPKDDSCIVLTDEGRPIFFDNSHFTKEGAKYVGSIFVSQIKSI</sequence>
<accession>A0A1L5PKF0</accession>
<proteinExistence type="predicted"/>
<dbReference type="Pfam" id="PF19040">
    <property type="entry name" value="SGNH"/>
    <property type="match status" value="1"/>
</dbReference>
<dbReference type="EMBL" id="CP018743">
    <property type="protein sequence ID" value="APO80687.1"/>
    <property type="molecule type" value="Genomic_DNA"/>
</dbReference>
<dbReference type="InterPro" id="IPR050879">
    <property type="entry name" value="Acyltransferase_3"/>
</dbReference>
<dbReference type="Pfam" id="PF01757">
    <property type="entry name" value="Acyl_transf_3"/>
    <property type="match status" value="1"/>
</dbReference>
<name>A0A1L5PKF0_PSEPU</name>